<evidence type="ECO:0000313" key="8">
    <source>
        <dbReference type="EMBL" id="QKW49622.1"/>
    </source>
</evidence>
<dbReference type="Pfam" id="PF02518">
    <property type="entry name" value="HATPase_c"/>
    <property type="match status" value="1"/>
</dbReference>
<keyword evidence="2 8" id="KW-0418">Kinase</keyword>
<keyword evidence="5" id="KW-1133">Transmembrane helix</keyword>
<proteinExistence type="predicted"/>
<dbReference type="GO" id="GO:0016020">
    <property type="term" value="C:membrane"/>
    <property type="evidence" value="ECO:0007669"/>
    <property type="project" value="InterPro"/>
</dbReference>
<dbReference type="GO" id="GO:0046983">
    <property type="term" value="F:protein dimerization activity"/>
    <property type="evidence" value="ECO:0007669"/>
    <property type="project" value="InterPro"/>
</dbReference>
<feature type="domain" description="Signal transduction histidine kinase subgroup 3 dimerisation and phosphoacceptor" evidence="7">
    <location>
        <begin position="195"/>
        <end position="261"/>
    </location>
</feature>
<evidence type="ECO:0000256" key="2">
    <source>
        <dbReference type="ARBA" id="ARBA00022777"/>
    </source>
</evidence>
<feature type="region of interest" description="Disordered" evidence="4">
    <location>
        <begin position="418"/>
        <end position="439"/>
    </location>
</feature>
<feature type="compositionally biased region" description="Low complexity" evidence="4">
    <location>
        <begin position="343"/>
        <end position="369"/>
    </location>
</feature>
<dbReference type="InterPro" id="IPR003594">
    <property type="entry name" value="HATPase_dom"/>
</dbReference>
<dbReference type="InterPro" id="IPR011712">
    <property type="entry name" value="Sig_transdc_His_kin_sub3_dim/P"/>
</dbReference>
<feature type="transmembrane region" description="Helical" evidence="5">
    <location>
        <begin position="86"/>
        <end position="106"/>
    </location>
</feature>
<dbReference type="RefSeq" id="WP_176161356.1">
    <property type="nucleotide sequence ID" value="NZ_CP054929.1"/>
</dbReference>
<evidence type="ECO:0000256" key="5">
    <source>
        <dbReference type="SAM" id="Phobius"/>
    </source>
</evidence>
<keyword evidence="5" id="KW-0812">Transmembrane</keyword>
<dbReference type="InterPro" id="IPR050482">
    <property type="entry name" value="Sensor_HK_TwoCompSys"/>
</dbReference>
<keyword evidence="5" id="KW-0472">Membrane</keyword>
<keyword evidence="1" id="KW-0808">Transferase</keyword>
<evidence type="ECO:0000259" key="7">
    <source>
        <dbReference type="Pfam" id="PF07730"/>
    </source>
</evidence>
<dbReference type="SUPFAM" id="SSF55874">
    <property type="entry name" value="ATPase domain of HSP90 chaperone/DNA topoisomerase II/histidine kinase"/>
    <property type="match status" value="1"/>
</dbReference>
<feature type="compositionally biased region" description="Gly residues" evidence="4">
    <location>
        <begin position="426"/>
        <end position="439"/>
    </location>
</feature>
<keyword evidence="3" id="KW-0902">Two-component regulatory system</keyword>
<evidence type="ECO:0000256" key="1">
    <source>
        <dbReference type="ARBA" id="ARBA00022679"/>
    </source>
</evidence>
<dbReference type="Gene3D" id="3.30.565.10">
    <property type="entry name" value="Histidine kinase-like ATPase, C-terminal domain"/>
    <property type="match status" value="1"/>
</dbReference>
<feature type="transmembrane region" description="Helical" evidence="5">
    <location>
        <begin position="58"/>
        <end position="79"/>
    </location>
</feature>
<organism evidence="8 9">
    <name type="scientific">Streptomyces buecherae</name>
    <dbReference type="NCBI Taxonomy" id="2763006"/>
    <lineage>
        <taxon>Bacteria</taxon>
        <taxon>Bacillati</taxon>
        <taxon>Actinomycetota</taxon>
        <taxon>Actinomycetes</taxon>
        <taxon>Kitasatosporales</taxon>
        <taxon>Streptomycetaceae</taxon>
        <taxon>Streptomyces</taxon>
    </lineage>
</organism>
<dbReference type="InterPro" id="IPR036890">
    <property type="entry name" value="HATPase_C_sf"/>
</dbReference>
<dbReference type="EMBL" id="CP054929">
    <property type="protein sequence ID" value="QKW49622.1"/>
    <property type="molecule type" value="Genomic_DNA"/>
</dbReference>
<feature type="domain" description="Histidine kinase/HSP90-like ATPase" evidence="6">
    <location>
        <begin position="295"/>
        <end position="416"/>
    </location>
</feature>
<evidence type="ECO:0000259" key="6">
    <source>
        <dbReference type="Pfam" id="PF02518"/>
    </source>
</evidence>
<dbReference type="CDD" id="cd16917">
    <property type="entry name" value="HATPase_UhpB-NarQ-NarX-like"/>
    <property type="match status" value="1"/>
</dbReference>
<protein>
    <submittedName>
        <fullName evidence="8">Sensor histidine kinase</fullName>
    </submittedName>
</protein>
<dbReference type="AlphaFoldDB" id="A0A7H8N588"/>
<evidence type="ECO:0000256" key="4">
    <source>
        <dbReference type="SAM" id="MobiDB-lite"/>
    </source>
</evidence>
<feature type="transmembrane region" description="Helical" evidence="5">
    <location>
        <begin position="126"/>
        <end position="146"/>
    </location>
</feature>
<dbReference type="Pfam" id="PF07730">
    <property type="entry name" value="HisKA_3"/>
    <property type="match status" value="1"/>
</dbReference>
<keyword evidence="9" id="KW-1185">Reference proteome</keyword>
<accession>A0A7H8N588</accession>
<gene>
    <name evidence="8" type="ORF">HUT08_08720</name>
</gene>
<dbReference type="GO" id="GO:0000155">
    <property type="term" value="F:phosphorelay sensor kinase activity"/>
    <property type="evidence" value="ECO:0007669"/>
    <property type="project" value="InterPro"/>
</dbReference>
<feature type="transmembrane region" description="Helical" evidence="5">
    <location>
        <begin position="153"/>
        <end position="174"/>
    </location>
</feature>
<name>A0A7H8N588_9ACTN</name>
<dbReference type="PANTHER" id="PTHR24421:SF63">
    <property type="entry name" value="SENSOR HISTIDINE KINASE DESK"/>
    <property type="match status" value="1"/>
</dbReference>
<dbReference type="PANTHER" id="PTHR24421">
    <property type="entry name" value="NITRATE/NITRITE SENSOR PROTEIN NARX-RELATED"/>
    <property type="match status" value="1"/>
</dbReference>
<evidence type="ECO:0000256" key="3">
    <source>
        <dbReference type="ARBA" id="ARBA00023012"/>
    </source>
</evidence>
<sequence length="439" mass="45126">MAWWERIGARLRQRAARGADGASGARDEGPSEWVLVPWLLLASGAAVDVWQGEVAQRWWAAAGLAAFVACYLAAIFVGSAPARRRVAVLFLLPAAALACALGSAYGGSWLTLFSLLSLATGVTVRAPAVLPALLGVVAVGVLSAAFGGRPDEVLTVAYSSLLSGAVVAIIRRLIVTVHELHDTRDELTRSAVERERLRFSRDLHDLLGHTMSVVVVKAEAVRRLTPRDPEAALAQAADIEAIGRQALTEIREAVTGYREGSLATELDRARSLLDAAGMTAVVRQSGPPLPAQTEALLGWVVREGVTNTVRHSGATRCEIELRTGADEVRLTIVDDGTGGAAGPAGTAGTAGTAETAEAAGTTGERPTGPSERGATRPGGGTGLAGLTERLAAAGGTLRSGPAGRRGFRLTATLPVDLAAPYPGAEGAPGDGADGGAARQ</sequence>
<dbReference type="Gene3D" id="1.20.5.1930">
    <property type="match status" value="1"/>
</dbReference>
<reference evidence="8 9" key="1">
    <citation type="submission" date="2020-06" db="EMBL/GenBank/DDBJ databases">
        <title>Genome mining for natural products.</title>
        <authorList>
            <person name="Zhang B."/>
            <person name="Shi J."/>
            <person name="Ge H."/>
        </authorList>
    </citation>
    <scope>NUCLEOTIDE SEQUENCE [LARGE SCALE GENOMIC DNA]</scope>
    <source>
        <strain evidence="8 9">NA00687</strain>
    </source>
</reference>
<dbReference type="Proteomes" id="UP000509303">
    <property type="component" value="Chromosome"/>
</dbReference>
<evidence type="ECO:0000313" key="9">
    <source>
        <dbReference type="Proteomes" id="UP000509303"/>
    </source>
</evidence>
<feature type="region of interest" description="Disordered" evidence="4">
    <location>
        <begin position="336"/>
        <end position="384"/>
    </location>
</feature>